<dbReference type="EMBL" id="JAGPXC010000002">
    <property type="protein sequence ID" value="KAH6656737.1"/>
    <property type="molecule type" value="Genomic_DNA"/>
</dbReference>
<protein>
    <submittedName>
        <fullName evidence="4">C6 zinc finger protein</fullName>
    </submittedName>
</protein>
<dbReference type="GeneID" id="70130773"/>
<dbReference type="OrthoDB" id="5229455at2759"/>
<dbReference type="GO" id="GO:0008270">
    <property type="term" value="F:zinc ion binding"/>
    <property type="evidence" value="ECO:0007669"/>
    <property type="project" value="InterPro"/>
</dbReference>
<feature type="region of interest" description="Disordered" evidence="2">
    <location>
        <begin position="39"/>
        <end position="78"/>
    </location>
</feature>
<dbReference type="AlphaFoldDB" id="A0A9P8URE6"/>
<sequence>MDSLGLGGTAPRMLSFNGTSPDFDYMAFLQDDGFDYLAEESSSNSASAPAAGPSSDISPSDDRGLSKKGLSQRQRLERRGHTKSRLGCYNCKRRRIKCQETHPACGHCVKSGLQCEYPNAPTVIHQPQQQVPLFSLQDMRFFQHFLQVCYPHHPLGNESIWTHEVPCLSQNHEHLMHAILGLSASELMVNEPNLATFAMTHRLKAIKAIKKQLTDGLKTDPAAEGNALVATCFALTFQSVLLDDGMAEYMTFIRGILITAIQMWCKGAKFMFHNFIGEDQMAILKPLMEQVPITNKGWTDMAVAGMKALRPLCKHEVEIAYHGMIQEIAETLYTSPFKAYELLTRHYGWWMQISHQNFAHLIDPNNTVCTLLASHWIALKQIMASITEKEYEARQKEPNKEKTMELGIGRWLKYLNRQVPPEFSQYNWWPTWVEAQLDEDAGFFGKRAH</sequence>
<dbReference type="InterPro" id="IPR036864">
    <property type="entry name" value="Zn2-C6_fun-type_DNA-bd_sf"/>
</dbReference>
<accession>A0A9P8URE6</accession>
<organism evidence="4 5">
    <name type="scientific">Truncatella angustata</name>
    <dbReference type="NCBI Taxonomy" id="152316"/>
    <lineage>
        <taxon>Eukaryota</taxon>
        <taxon>Fungi</taxon>
        <taxon>Dikarya</taxon>
        <taxon>Ascomycota</taxon>
        <taxon>Pezizomycotina</taxon>
        <taxon>Sordariomycetes</taxon>
        <taxon>Xylariomycetidae</taxon>
        <taxon>Amphisphaeriales</taxon>
        <taxon>Sporocadaceae</taxon>
        <taxon>Truncatella</taxon>
    </lineage>
</organism>
<gene>
    <name evidence="4" type="ORF">BKA67DRAFT_552898</name>
</gene>
<feature type="domain" description="Zn(2)-C6 fungal-type" evidence="3">
    <location>
        <begin position="87"/>
        <end position="117"/>
    </location>
</feature>
<evidence type="ECO:0000313" key="4">
    <source>
        <dbReference type="EMBL" id="KAH6656737.1"/>
    </source>
</evidence>
<dbReference type="PROSITE" id="PS50048">
    <property type="entry name" value="ZN2_CY6_FUNGAL_2"/>
    <property type="match status" value="1"/>
</dbReference>
<dbReference type="SUPFAM" id="SSF57701">
    <property type="entry name" value="Zn2/Cys6 DNA-binding domain"/>
    <property type="match status" value="1"/>
</dbReference>
<evidence type="ECO:0000313" key="5">
    <source>
        <dbReference type="Proteomes" id="UP000758603"/>
    </source>
</evidence>
<proteinExistence type="predicted"/>
<feature type="compositionally biased region" description="Low complexity" evidence="2">
    <location>
        <begin position="41"/>
        <end position="58"/>
    </location>
</feature>
<evidence type="ECO:0000259" key="3">
    <source>
        <dbReference type="PROSITE" id="PS50048"/>
    </source>
</evidence>
<dbReference type="SMART" id="SM00066">
    <property type="entry name" value="GAL4"/>
    <property type="match status" value="1"/>
</dbReference>
<evidence type="ECO:0000256" key="2">
    <source>
        <dbReference type="SAM" id="MobiDB-lite"/>
    </source>
</evidence>
<dbReference type="Pfam" id="PF00172">
    <property type="entry name" value="Zn_clus"/>
    <property type="match status" value="1"/>
</dbReference>
<dbReference type="GO" id="GO:0001228">
    <property type="term" value="F:DNA-binding transcription activator activity, RNA polymerase II-specific"/>
    <property type="evidence" value="ECO:0007669"/>
    <property type="project" value="TreeGrafter"/>
</dbReference>
<dbReference type="Gene3D" id="4.10.240.10">
    <property type="entry name" value="Zn(2)-C6 fungal-type DNA-binding domain"/>
    <property type="match status" value="1"/>
</dbReference>
<dbReference type="Proteomes" id="UP000758603">
    <property type="component" value="Unassembled WGS sequence"/>
</dbReference>
<evidence type="ECO:0000256" key="1">
    <source>
        <dbReference type="ARBA" id="ARBA00023242"/>
    </source>
</evidence>
<keyword evidence="5" id="KW-1185">Reference proteome</keyword>
<dbReference type="InterPro" id="IPR001138">
    <property type="entry name" value="Zn2Cys6_DnaBD"/>
</dbReference>
<keyword evidence="1" id="KW-0539">Nucleus</keyword>
<dbReference type="RefSeq" id="XP_045960971.1">
    <property type="nucleotide sequence ID" value="XM_046101881.1"/>
</dbReference>
<reference evidence="4" key="1">
    <citation type="journal article" date="2021" name="Nat. Commun.">
        <title>Genetic determinants of endophytism in the Arabidopsis root mycobiome.</title>
        <authorList>
            <person name="Mesny F."/>
            <person name="Miyauchi S."/>
            <person name="Thiergart T."/>
            <person name="Pickel B."/>
            <person name="Atanasova L."/>
            <person name="Karlsson M."/>
            <person name="Huettel B."/>
            <person name="Barry K.W."/>
            <person name="Haridas S."/>
            <person name="Chen C."/>
            <person name="Bauer D."/>
            <person name="Andreopoulos W."/>
            <person name="Pangilinan J."/>
            <person name="LaButti K."/>
            <person name="Riley R."/>
            <person name="Lipzen A."/>
            <person name="Clum A."/>
            <person name="Drula E."/>
            <person name="Henrissat B."/>
            <person name="Kohler A."/>
            <person name="Grigoriev I.V."/>
            <person name="Martin F.M."/>
            <person name="Hacquard S."/>
        </authorList>
    </citation>
    <scope>NUCLEOTIDE SEQUENCE</scope>
    <source>
        <strain evidence="4">MPI-SDFR-AT-0073</strain>
    </source>
</reference>
<dbReference type="PROSITE" id="PS00463">
    <property type="entry name" value="ZN2_CY6_FUNGAL_1"/>
    <property type="match status" value="1"/>
</dbReference>
<comment type="caution">
    <text evidence="4">The sequence shown here is derived from an EMBL/GenBank/DDBJ whole genome shotgun (WGS) entry which is preliminary data.</text>
</comment>
<dbReference type="PANTHER" id="PTHR47784">
    <property type="entry name" value="STEROL UPTAKE CONTROL PROTEIN 2"/>
    <property type="match status" value="1"/>
</dbReference>
<dbReference type="PANTHER" id="PTHR47784:SF7">
    <property type="entry name" value="ZN(II)2CYS6 TRANSCRIPTION FACTOR (EUROFUNG)"/>
    <property type="match status" value="1"/>
</dbReference>
<dbReference type="CDD" id="cd00067">
    <property type="entry name" value="GAL4"/>
    <property type="match status" value="1"/>
</dbReference>
<dbReference type="InterPro" id="IPR053157">
    <property type="entry name" value="Sterol_Uptake_Regulator"/>
</dbReference>
<name>A0A9P8URE6_9PEZI</name>